<dbReference type="InterPro" id="IPR035994">
    <property type="entry name" value="Nucleoside_phosphorylase_sf"/>
</dbReference>
<dbReference type="Proteomes" id="UP001610334">
    <property type="component" value="Unassembled WGS sequence"/>
</dbReference>
<protein>
    <submittedName>
        <fullName evidence="1">Uncharacterized protein</fullName>
    </submittedName>
</protein>
<organism evidence="1 2">
    <name type="scientific">Aspergillus granulosus</name>
    <dbReference type="NCBI Taxonomy" id="176169"/>
    <lineage>
        <taxon>Eukaryota</taxon>
        <taxon>Fungi</taxon>
        <taxon>Dikarya</taxon>
        <taxon>Ascomycota</taxon>
        <taxon>Pezizomycotina</taxon>
        <taxon>Eurotiomycetes</taxon>
        <taxon>Eurotiomycetidae</taxon>
        <taxon>Eurotiales</taxon>
        <taxon>Aspergillaceae</taxon>
        <taxon>Aspergillus</taxon>
        <taxon>Aspergillus subgen. Nidulantes</taxon>
    </lineage>
</organism>
<comment type="caution">
    <text evidence="1">The sequence shown here is derived from an EMBL/GenBank/DDBJ whole genome shotgun (WGS) entry which is preliminary data.</text>
</comment>
<accession>A0ABR4GRZ0</accession>
<dbReference type="Gene3D" id="3.40.50.1580">
    <property type="entry name" value="Nucleoside phosphorylase domain"/>
    <property type="match status" value="1"/>
</dbReference>
<reference evidence="1 2" key="1">
    <citation type="submission" date="2024-07" db="EMBL/GenBank/DDBJ databases">
        <title>Section-level genome sequencing and comparative genomics of Aspergillus sections Usti and Cavernicolus.</title>
        <authorList>
            <consortium name="Lawrence Berkeley National Laboratory"/>
            <person name="Nybo J.L."/>
            <person name="Vesth T.C."/>
            <person name="Theobald S."/>
            <person name="Frisvad J.C."/>
            <person name="Larsen T.O."/>
            <person name="Kjaerboelling I."/>
            <person name="Rothschild-Mancinelli K."/>
            <person name="Lyhne E.K."/>
            <person name="Kogle M.E."/>
            <person name="Barry K."/>
            <person name="Clum A."/>
            <person name="Na H."/>
            <person name="Ledsgaard L."/>
            <person name="Lin J."/>
            <person name="Lipzen A."/>
            <person name="Kuo A."/>
            <person name="Riley R."/>
            <person name="Mondo S."/>
            <person name="Labutti K."/>
            <person name="Haridas S."/>
            <person name="Pangalinan J."/>
            <person name="Salamov A.A."/>
            <person name="Simmons B.A."/>
            <person name="Magnuson J.K."/>
            <person name="Chen J."/>
            <person name="Drula E."/>
            <person name="Henrissat B."/>
            <person name="Wiebenga A."/>
            <person name="Lubbers R.J."/>
            <person name="Gomes A.C."/>
            <person name="Makela M.R."/>
            <person name="Stajich J."/>
            <person name="Grigoriev I.V."/>
            <person name="Mortensen U.H."/>
            <person name="De Vries R.P."/>
            <person name="Baker S.E."/>
            <person name="Andersen M.R."/>
        </authorList>
    </citation>
    <scope>NUCLEOTIDE SEQUENCE [LARGE SCALE GENOMIC DNA]</scope>
    <source>
        <strain evidence="1 2">CBS 588.65</strain>
    </source>
</reference>
<keyword evidence="2" id="KW-1185">Reference proteome</keyword>
<dbReference type="PANTHER" id="PTHR46082:SF11">
    <property type="entry name" value="AAA+ ATPASE DOMAIN-CONTAINING PROTEIN-RELATED"/>
    <property type="match status" value="1"/>
</dbReference>
<proteinExistence type="predicted"/>
<name>A0ABR4GRZ0_9EURO</name>
<evidence type="ECO:0000313" key="2">
    <source>
        <dbReference type="Proteomes" id="UP001610334"/>
    </source>
</evidence>
<dbReference type="PANTHER" id="PTHR46082">
    <property type="entry name" value="ATP/GTP-BINDING PROTEIN-RELATED"/>
    <property type="match status" value="1"/>
</dbReference>
<evidence type="ECO:0000313" key="1">
    <source>
        <dbReference type="EMBL" id="KAL2801835.1"/>
    </source>
</evidence>
<dbReference type="InterPro" id="IPR053137">
    <property type="entry name" value="NLR-like"/>
</dbReference>
<dbReference type="EMBL" id="JBFXLT010000237">
    <property type="protein sequence ID" value="KAL2801835.1"/>
    <property type="molecule type" value="Genomic_DNA"/>
</dbReference>
<sequence>MHPTSPRSTMAHGKDAVLKIVQELLEQNPKIKSTPSPPNRDLKFLSHSSYRHANMDDDFQRCDKAELIKHLARHSTTLYMHYGLIAPGDQVMKDAEKRDSLSQQLGVHCRSRFYGRTFDSYNQKKYAIIVTPIRRNSGKDMQH</sequence>
<gene>
    <name evidence="1" type="ORF">BJX63DRAFT_146519</name>
</gene>